<gene>
    <name evidence="1" type="ORF">ML536_17255</name>
</gene>
<dbReference type="EMBL" id="JALAZD010000002">
    <property type="protein sequence ID" value="MCI0128582.1"/>
    <property type="molecule type" value="Genomic_DNA"/>
</dbReference>
<protein>
    <submittedName>
        <fullName evidence="1">DNA alkylation repair protein</fullName>
    </submittedName>
</protein>
<dbReference type="SUPFAM" id="SSF48371">
    <property type="entry name" value="ARM repeat"/>
    <property type="match status" value="1"/>
</dbReference>
<dbReference type="CDD" id="cd06561">
    <property type="entry name" value="AlkD_like"/>
    <property type="match status" value="1"/>
</dbReference>
<dbReference type="RefSeq" id="WP_281736696.1">
    <property type="nucleotide sequence ID" value="NZ_JAKETQ010000002.1"/>
</dbReference>
<comment type="caution">
    <text evidence="1">The sequence shown here is derived from an EMBL/GenBank/DDBJ whole genome shotgun (WGS) entry which is preliminary data.</text>
</comment>
<reference evidence="1" key="1">
    <citation type="submission" date="2022-03" db="EMBL/GenBank/DDBJ databases">
        <title>The complete genome sequence of a Methyloterrigena soli.</title>
        <authorList>
            <person name="Zi Z."/>
        </authorList>
    </citation>
    <scope>NUCLEOTIDE SEQUENCE</scope>
    <source>
        <strain evidence="1">M48</strain>
    </source>
</reference>
<accession>A0AA41QQP2</accession>
<dbReference type="InterPro" id="IPR016024">
    <property type="entry name" value="ARM-type_fold"/>
</dbReference>
<sequence>MPSAVEIMAELAALEEPKLRAANAERGDDHGVNLSALRAIAKRLKTQHELALELWASGDTAARLLATLIARPKTFSADQLDAMIRDIRAPKLLDWFVTNLVKPGKHAEDLRLRWKDEPDLVGRAGWSLTTDRVVKTAQGLDLATLLDEIEAEMKDAPEPKQWAMNHCLAEIGIHHPRYRTRAIRIGEKLKVLIDYPASPGCTPPYAPIWITEMVRRQDVG</sequence>
<evidence type="ECO:0000313" key="1">
    <source>
        <dbReference type="EMBL" id="MCI0128582.1"/>
    </source>
</evidence>
<dbReference type="Pfam" id="PF08713">
    <property type="entry name" value="DNA_alkylation"/>
    <property type="match status" value="1"/>
</dbReference>
<dbReference type="PANTHER" id="PTHR41291:SF1">
    <property type="entry name" value="DNA ALKYLATION REPAIR PROTEIN"/>
    <property type="match status" value="1"/>
</dbReference>
<dbReference type="InterPro" id="IPR014825">
    <property type="entry name" value="DNA_alkylation"/>
</dbReference>
<organism evidence="1 2">
    <name type="scientific">Paradevosia shaoguanensis</name>
    <dbReference type="NCBI Taxonomy" id="1335043"/>
    <lineage>
        <taxon>Bacteria</taxon>
        <taxon>Pseudomonadati</taxon>
        <taxon>Pseudomonadota</taxon>
        <taxon>Alphaproteobacteria</taxon>
        <taxon>Hyphomicrobiales</taxon>
        <taxon>Devosiaceae</taxon>
        <taxon>Paradevosia</taxon>
    </lineage>
</organism>
<dbReference type="PANTHER" id="PTHR41291">
    <property type="entry name" value="DNA ALKYLATION REPAIR PROTEIN"/>
    <property type="match status" value="1"/>
</dbReference>
<dbReference type="Proteomes" id="UP001156140">
    <property type="component" value="Unassembled WGS sequence"/>
</dbReference>
<name>A0AA41QQP2_9HYPH</name>
<evidence type="ECO:0000313" key="2">
    <source>
        <dbReference type="Proteomes" id="UP001156140"/>
    </source>
</evidence>
<dbReference type="Gene3D" id="1.25.10.90">
    <property type="match status" value="1"/>
</dbReference>
<dbReference type="AlphaFoldDB" id="A0AA41QQP2"/>
<proteinExistence type="predicted"/>
<keyword evidence="2" id="KW-1185">Reference proteome</keyword>